<dbReference type="Pfam" id="PF25883">
    <property type="entry name" value="F28H7_8_C"/>
    <property type="match status" value="1"/>
</dbReference>
<dbReference type="Gene3D" id="3.40.525.10">
    <property type="entry name" value="CRAL-TRIO lipid binding domain"/>
    <property type="match status" value="1"/>
</dbReference>
<dbReference type="SUPFAM" id="SSF52087">
    <property type="entry name" value="CRAL/TRIO domain"/>
    <property type="match status" value="1"/>
</dbReference>
<dbReference type="Pfam" id="PF00650">
    <property type="entry name" value="CRAL_TRIO"/>
    <property type="match status" value="1"/>
</dbReference>
<dbReference type="EMBL" id="UYYA01000119">
    <property type="protein sequence ID" value="VDM52518.1"/>
    <property type="molecule type" value="Genomic_DNA"/>
</dbReference>
<dbReference type="CDD" id="cd00170">
    <property type="entry name" value="SEC14"/>
    <property type="match status" value="1"/>
</dbReference>
<dbReference type="PANTHER" id="PTHR47159:SF4">
    <property type="entry name" value="CRAL-TRIO DOMAIN-CONTAINING PROTEIN"/>
    <property type="match status" value="1"/>
</dbReference>
<dbReference type="InterPro" id="IPR001251">
    <property type="entry name" value="CRAL-TRIO_dom"/>
</dbReference>
<reference evidence="2 3" key="2">
    <citation type="submission" date="2018-11" db="EMBL/GenBank/DDBJ databases">
        <authorList>
            <consortium name="Pathogen Informatics"/>
        </authorList>
    </citation>
    <scope>NUCLEOTIDE SEQUENCE [LARGE SCALE GENOMIC DNA]</scope>
    <source>
        <strain evidence="2 3">Costa Rica</strain>
    </source>
</reference>
<dbReference type="InterPro" id="IPR036865">
    <property type="entry name" value="CRAL-TRIO_dom_sf"/>
</dbReference>
<protein>
    <submittedName>
        <fullName evidence="4">CRAL-TRIO domain-containing protein</fullName>
    </submittedName>
</protein>
<dbReference type="STRING" id="334426.A0A0R3PB92"/>
<dbReference type="WBParaSite" id="ACOC_0000093201-mRNA-1">
    <property type="protein sequence ID" value="ACOC_0000093201-mRNA-1"/>
    <property type="gene ID" value="ACOC_0000093201"/>
</dbReference>
<dbReference type="OMA" id="PEWISQM"/>
<sequence length="226" mass="26281">MAVHLGPYRILWASVYTNYPEWISQMLIVNAPSFISLLWKTIAPLIPERTRSKVKICRTNSDWKSLVQKYAKAENIPTYWGGKLVDSNGDGMCRDRLSIPLDPIPQDLYWTPDKNAPNLDELSCAVIPAGKMKIVTFVVSDHEPTYIIINRFCDRTYGMGIWYNWFPDFDYPGMPTVDYLRIKTLGEGVYKVKFGNEQAWIRSLNIHYRIQFEKENGERADFKELE</sequence>
<dbReference type="PANTHER" id="PTHR47159">
    <property type="entry name" value="PROTEIN CBG07705-RELATED"/>
    <property type="match status" value="1"/>
</dbReference>
<name>A0A0R3PB92_ANGCS</name>
<gene>
    <name evidence="2" type="ORF">ACOC_LOCUS933</name>
</gene>
<evidence type="ECO:0000313" key="4">
    <source>
        <dbReference type="WBParaSite" id="ACOC_0000093201-mRNA-1"/>
    </source>
</evidence>
<dbReference type="InterPro" id="IPR053302">
    <property type="entry name" value="CRAL-TRIO_domain"/>
</dbReference>
<organism evidence="4">
    <name type="scientific">Angiostrongylus costaricensis</name>
    <name type="common">Nematode worm</name>
    <dbReference type="NCBI Taxonomy" id="334426"/>
    <lineage>
        <taxon>Eukaryota</taxon>
        <taxon>Metazoa</taxon>
        <taxon>Ecdysozoa</taxon>
        <taxon>Nematoda</taxon>
        <taxon>Chromadorea</taxon>
        <taxon>Rhabditida</taxon>
        <taxon>Rhabditina</taxon>
        <taxon>Rhabditomorpha</taxon>
        <taxon>Strongyloidea</taxon>
        <taxon>Metastrongylidae</taxon>
        <taxon>Angiostrongylus</taxon>
    </lineage>
</organism>
<dbReference type="InterPro" id="IPR058960">
    <property type="entry name" value="Ctg-1-like_C"/>
</dbReference>
<dbReference type="AlphaFoldDB" id="A0A0R3PB92"/>
<keyword evidence="3" id="KW-1185">Reference proteome</keyword>
<accession>A0A0R3PB92</accession>
<reference evidence="4" key="1">
    <citation type="submission" date="2017-02" db="UniProtKB">
        <authorList>
            <consortium name="WormBaseParasite"/>
        </authorList>
    </citation>
    <scope>IDENTIFICATION</scope>
</reference>
<evidence type="ECO:0000259" key="1">
    <source>
        <dbReference type="PROSITE" id="PS50191"/>
    </source>
</evidence>
<evidence type="ECO:0000313" key="3">
    <source>
        <dbReference type="Proteomes" id="UP000267027"/>
    </source>
</evidence>
<dbReference type="PROSITE" id="PS50191">
    <property type="entry name" value="CRAL_TRIO"/>
    <property type="match status" value="1"/>
</dbReference>
<dbReference type="OrthoDB" id="5834935at2759"/>
<feature type="domain" description="CRAL-TRIO" evidence="1">
    <location>
        <begin position="1"/>
        <end position="88"/>
    </location>
</feature>
<dbReference type="Proteomes" id="UP000267027">
    <property type="component" value="Unassembled WGS sequence"/>
</dbReference>
<proteinExistence type="predicted"/>
<evidence type="ECO:0000313" key="2">
    <source>
        <dbReference type="EMBL" id="VDM52518.1"/>
    </source>
</evidence>